<name>A0A8S1GQ85_9PELO</name>
<sequence>MSVIDGVYAGMDGMTERPAERGCHTDGLKCNRKPAEIPPGTSELSGSDRLSGPSVITTVEAKAGKRPFLICTHRLLVTLFFAPDAASNLLPGRPDGCWLSSHHLV</sequence>
<feature type="region of interest" description="Disordered" evidence="1">
    <location>
        <begin position="15"/>
        <end position="51"/>
    </location>
</feature>
<accession>A0A8S1GQ85</accession>
<evidence type="ECO:0000313" key="3">
    <source>
        <dbReference type="Proteomes" id="UP000835052"/>
    </source>
</evidence>
<evidence type="ECO:0000256" key="1">
    <source>
        <dbReference type="SAM" id="MobiDB-lite"/>
    </source>
</evidence>
<reference evidence="2" key="1">
    <citation type="submission" date="2020-10" db="EMBL/GenBank/DDBJ databases">
        <authorList>
            <person name="Kikuchi T."/>
        </authorList>
    </citation>
    <scope>NUCLEOTIDE SEQUENCE</scope>
    <source>
        <strain evidence="2">NKZ352</strain>
    </source>
</reference>
<comment type="caution">
    <text evidence="2">The sequence shown here is derived from an EMBL/GenBank/DDBJ whole genome shotgun (WGS) entry which is preliminary data.</text>
</comment>
<proteinExistence type="predicted"/>
<dbReference type="EMBL" id="CAJGYM010000001">
    <property type="protein sequence ID" value="CAD6184868.1"/>
    <property type="molecule type" value="Genomic_DNA"/>
</dbReference>
<evidence type="ECO:0000313" key="2">
    <source>
        <dbReference type="EMBL" id="CAD6184868.1"/>
    </source>
</evidence>
<gene>
    <name evidence="2" type="ORF">CAUJ_LOCUS787</name>
</gene>
<feature type="compositionally biased region" description="Basic and acidic residues" evidence="1">
    <location>
        <begin position="15"/>
        <end position="35"/>
    </location>
</feature>
<organism evidence="2 3">
    <name type="scientific">Caenorhabditis auriculariae</name>
    <dbReference type="NCBI Taxonomy" id="2777116"/>
    <lineage>
        <taxon>Eukaryota</taxon>
        <taxon>Metazoa</taxon>
        <taxon>Ecdysozoa</taxon>
        <taxon>Nematoda</taxon>
        <taxon>Chromadorea</taxon>
        <taxon>Rhabditida</taxon>
        <taxon>Rhabditina</taxon>
        <taxon>Rhabditomorpha</taxon>
        <taxon>Rhabditoidea</taxon>
        <taxon>Rhabditidae</taxon>
        <taxon>Peloderinae</taxon>
        <taxon>Caenorhabditis</taxon>
    </lineage>
</organism>
<protein>
    <submittedName>
        <fullName evidence="2">Uncharacterized protein</fullName>
    </submittedName>
</protein>
<dbReference type="AlphaFoldDB" id="A0A8S1GQ85"/>
<dbReference type="Proteomes" id="UP000835052">
    <property type="component" value="Unassembled WGS sequence"/>
</dbReference>
<keyword evidence="3" id="KW-1185">Reference proteome</keyword>